<name>A0ABS8TKI3_DATST</name>
<dbReference type="EMBL" id="JACEIK010001764">
    <property type="protein sequence ID" value="MCD7472049.1"/>
    <property type="molecule type" value="Genomic_DNA"/>
</dbReference>
<keyword evidence="3" id="KW-1185">Reference proteome</keyword>
<proteinExistence type="predicted"/>
<evidence type="ECO:0000313" key="3">
    <source>
        <dbReference type="Proteomes" id="UP000823775"/>
    </source>
</evidence>
<evidence type="ECO:0000256" key="1">
    <source>
        <dbReference type="SAM" id="MobiDB-lite"/>
    </source>
</evidence>
<dbReference type="Proteomes" id="UP000823775">
    <property type="component" value="Unassembled WGS sequence"/>
</dbReference>
<evidence type="ECO:0000313" key="2">
    <source>
        <dbReference type="EMBL" id="MCD7472049.1"/>
    </source>
</evidence>
<gene>
    <name evidence="2" type="ORF">HAX54_012932</name>
</gene>
<protein>
    <submittedName>
        <fullName evidence="2">Uncharacterized protein</fullName>
    </submittedName>
</protein>
<feature type="region of interest" description="Disordered" evidence="1">
    <location>
        <begin position="1"/>
        <end position="53"/>
    </location>
</feature>
<feature type="non-terminal residue" evidence="2">
    <location>
        <position position="1"/>
    </location>
</feature>
<feature type="compositionally biased region" description="Polar residues" evidence="1">
    <location>
        <begin position="1"/>
        <end position="17"/>
    </location>
</feature>
<accession>A0ABS8TKI3</accession>
<organism evidence="2 3">
    <name type="scientific">Datura stramonium</name>
    <name type="common">Jimsonweed</name>
    <name type="synonym">Common thornapple</name>
    <dbReference type="NCBI Taxonomy" id="4076"/>
    <lineage>
        <taxon>Eukaryota</taxon>
        <taxon>Viridiplantae</taxon>
        <taxon>Streptophyta</taxon>
        <taxon>Embryophyta</taxon>
        <taxon>Tracheophyta</taxon>
        <taxon>Spermatophyta</taxon>
        <taxon>Magnoliopsida</taxon>
        <taxon>eudicotyledons</taxon>
        <taxon>Gunneridae</taxon>
        <taxon>Pentapetalae</taxon>
        <taxon>asterids</taxon>
        <taxon>lamiids</taxon>
        <taxon>Solanales</taxon>
        <taxon>Solanaceae</taxon>
        <taxon>Solanoideae</taxon>
        <taxon>Datureae</taxon>
        <taxon>Datura</taxon>
    </lineage>
</organism>
<reference evidence="2 3" key="1">
    <citation type="journal article" date="2021" name="BMC Genomics">
        <title>Datura genome reveals duplications of psychoactive alkaloid biosynthetic genes and high mutation rate following tissue culture.</title>
        <authorList>
            <person name="Rajewski A."/>
            <person name="Carter-House D."/>
            <person name="Stajich J."/>
            <person name="Litt A."/>
        </authorList>
    </citation>
    <scope>NUCLEOTIDE SEQUENCE [LARGE SCALE GENOMIC DNA]</scope>
    <source>
        <strain evidence="2">AR-01</strain>
    </source>
</reference>
<feature type="non-terminal residue" evidence="2">
    <location>
        <position position="53"/>
    </location>
</feature>
<comment type="caution">
    <text evidence="2">The sequence shown here is derived from an EMBL/GenBank/DDBJ whole genome shotgun (WGS) entry which is preliminary data.</text>
</comment>
<sequence>VSVAAQNEGTLLETDSFNVPLEPRQELENLEGTNPDTVVGPKEGTGEETSSDP</sequence>